<evidence type="ECO:0000256" key="1">
    <source>
        <dbReference type="SAM" id="Phobius"/>
    </source>
</evidence>
<feature type="transmembrane region" description="Helical" evidence="1">
    <location>
        <begin position="7"/>
        <end position="25"/>
    </location>
</feature>
<dbReference type="Proteomes" id="UP001322664">
    <property type="component" value="Chromosome"/>
</dbReference>
<proteinExistence type="predicted"/>
<evidence type="ECO:0000313" key="2">
    <source>
        <dbReference type="EMBL" id="WPK10695.1"/>
    </source>
</evidence>
<organism evidence="2 3">
    <name type="scientific">Lysinibacillus louembei</name>
    <dbReference type="NCBI Taxonomy" id="1470088"/>
    <lineage>
        <taxon>Bacteria</taxon>
        <taxon>Bacillati</taxon>
        <taxon>Bacillota</taxon>
        <taxon>Bacilli</taxon>
        <taxon>Bacillales</taxon>
        <taxon>Bacillaceae</taxon>
        <taxon>Lysinibacillus</taxon>
    </lineage>
</organism>
<dbReference type="EMBL" id="CP137624">
    <property type="protein sequence ID" value="WPK10695.1"/>
    <property type="molecule type" value="Genomic_DNA"/>
</dbReference>
<name>A0ABZ0RRD8_9BACI</name>
<keyword evidence="1" id="KW-1133">Transmembrane helix</keyword>
<sequence length="160" mass="17968">MLRKSWLISIAISLFGVMIIEYFFTFQLDDTVKHGNLGIVGLALITPFILLSLFVTFRFFMELARGSKDSILRNILVIAGIGLIIATGYYAVQYKNDVYASLGGTTYDPQSQIYGLPVLNEYTNRVFINYYTFLFIHTISAVLGAIYGVVKPKKAAEEIE</sequence>
<protein>
    <submittedName>
        <fullName evidence="2">Nucleoside-diphosphate sugar epimerase</fullName>
    </submittedName>
</protein>
<keyword evidence="1" id="KW-0472">Membrane</keyword>
<reference evidence="2 3" key="1">
    <citation type="submission" date="2023-09" db="EMBL/GenBank/DDBJ databases">
        <authorList>
            <person name="Page C.A."/>
            <person name="Perez-Diaz I.M."/>
        </authorList>
    </citation>
    <scope>NUCLEOTIDE SEQUENCE [LARGE SCALE GENOMIC DNA]</scope>
    <source>
        <strain evidence="2 3">Ll15</strain>
    </source>
</reference>
<evidence type="ECO:0000313" key="3">
    <source>
        <dbReference type="Proteomes" id="UP001322664"/>
    </source>
</evidence>
<feature type="transmembrane region" description="Helical" evidence="1">
    <location>
        <begin position="72"/>
        <end position="92"/>
    </location>
</feature>
<dbReference type="RefSeq" id="WP_319835881.1">
    <property type="nucleotide sequence ID" value="NZ_CP137624.1"/>
</dbReference>
<feature type="transmembrane region" description="Helical" evidence="1">
    <location>
        <begin position="37"/>
        <end position="60"/>
    </location>
</feature>
<keyword evidence="3" id="KW-1185">Reference proteome</keyword>
<accession>A0ABZ0RRD8</accession>
<feature type="transmembrane region" description="Helical" evidence="1">
    <location>
        <begin position="128"/>
        <end position="150"/>
    </location>
</feature>
<gene>
    <name evidence="2" type="ORF">R6U77_12475</name>
</gene>
<keyword evidence="1" id="KW-0812">Transmembrane</keyword>